<protein>
    <submittedName>
        <fullName evidence="1">Uncharacterized protein</fullName>
    </submittedName>
</protein>
<dbReference type="AlphaFoldDB" id="A0A1Z3HLY6"/>
<evidence type="ECO:0000313" key="2">
    <source>
        <dbReference type="Proteomes" id="UP000191901"/>
    </source>
</evidence>
<sequence>MAFAPSVTLLSPQSWLRLTQSLIWDECCSFRERLAARSDTFTLVELCWLGAVAQPVPLGQALPLPEQLLSAKQTGYARV</sequence>
<dbReference type="STRING" id="1641165.XM38_21745"/>
<keyword evidence="2" id="KW-1185">Reference proteome</keyword>
<accession>A0A1Z3HLY6</accession>
<organism evidence="1 2">
    <name type="scientific">Halomicronema hongdechloris C2206</name>
    <dbReference type="NCBI Taxonomy" id="1641165"/>
    <lineage>
        <taxon>Bacteria</taxon>
        <taxon>Bacillati</taxon>
        <taxon>Cyanobacteriota</taxon>
        <taxon>Cyanophyceae</taxon>
        <taxon>Nodosilineales</taxon>
        <taxon>Nodosilineaceae</taxon>
        <taxon>Halomicronema</taxon>
    </lineage>
</organism>
<dbReference type="KEGG" id="hhg:XM38_022840"/>
<proteinExistence type="predicted"/>
<name>A0A1Z3HLY6_9CYAN</name>
<dbReference type="Proteomes" id="UP000191901">
    <property type="component" value="Chromosome"/>
</dbReference>
<dbReference type="EMBL" id="CP021983">
    <property type="protein sequence ID" value="ASC71332.1"/>
    <property type="molecule type" value="Genomic_DNA"/>
</dbReference>
<reference evidence="1 2" key="1">
    <citation type="journal article" date="2016" name="Biochim. Biophys. Acta">
        <title>Characterization of red-shifted phycobilisomes isolated from the chlorophyll f-containing cyanobacterium Halomicronema hongdechloris.</title>
        <authorList>
            <person name="Li Y."/>
            <person name="Lin Y."/>
            <person name="Garvey C.J."/>
            <person name="Birch D."/>
            <person name="Corkery R.W."/>
            <person name="Loughlin P.C."/>
            <person name="Scheer H."/>
            <person name="Willows R.D."/>
            <person name="Chen M."/>
        </authorList>
    </citation>
    <scope>NUCLEOTIDE SEQUENCE [LARGE SCALE GENOMIC DNA]</scope>
    <source>
        <strain evidence="1 2">C2206</strain>
    </source>
</reference>
<gene>
    <name evidence="1" type="ORF">XM38_022840</name>
</gene>
<evidence type="ECO:0000313" key="1">
    <source>
        <dbReference type="EMBL" id="ASC71332.1"/>
    </source>
</evidence>